<keyword evidence="2" id="KW-1185">Reference proteome</keyword>
<feature type="non-terminal residue" evidence="1">
    <location>
        <position position="1"/>
    </location>
</feature>
<organism evidence="1 2">
    <name type="scientific">Dallia pectoralis</name>
    <name type="common">Alaska blackfish</name>
    <dbReference type="NCBI Taxonomy" id="75939"/>
    <lineage>
        <taxon>Eukaryota</taxon>
        <taxon>Metazoa</taxon>
        <taxon>Chordata</taxon>
        <taxon>Craniata</taxon>
        <taxon>Vertebrata</taxon>
        <taxon>Euteleostomi</taxon>
        <taxon>Actinopterygii</taxon>
        <taxon>Neopterygii</taxon>
        <taxon>Teleostei</taxon>
        <taxon>Protacanthopterygii</taxon>
        <taxon>Esociformes</taxon>
        <taxon>Umbridae</taxon>
        <taxon>Dallia</taxon>
    </lineage>
</organism>
<dbReference type="Proteomes" id="UP001157502">
    <property type="component" value="Chromosome 22"/>
</dbReference>
<evidence type="ECO:0000313" key="1">
    <source>
        <dbReference type="EMBL" id="KAJ7994600.1"/>
    </source>
</evidence>
<evidence type="ECO:0000313" key="2">
    <source>
        <dbReference type="Proteomes" id="UP001157502"/>
    </source>
</evidence>
<accession>A0ACC2FTB9</accession>
<dbReference type="EMBL" id="CM055749">
    <property type="protein sequence ID" value="KAJ7994600.1"/>
    <property type="molecule type" value="Genomic_DNA"/>
</dbReference>
<proteinExistence type="predicted"/>
<reference evidence="1" key="1">
    <citation type="submission" date="2021-05" db="EMBL/GenBank/DDBJ databases">
        <authorList>
            <person name="Pan Q."/>
            <person name="Jouanno E."/>
            <person name="Zahm M."/>
            <person name="Klopp C."/>
            <person name="Cabau C."/>
            <person name="Louis A."/>
            <person name="Berthelot C."/>
            <person name="Parey E."/>
            <person name="Roest Crollius H."/>
            <person name="Montfort J."/>
            <person name="Robinson-Rechavi M."/>
            <person name="Bouchez O."/>
            <person name="Lampietro C."/>
            <person name="Lopez Roques C."/>
            <person name="Donnadieu C."/>
            <person name="Postlethwait J."/>
            <person name="Bobe J."/>
            <person name="Dillon D."/>
            <person name="Chandos A."/>
            <person name="von Hippel F."/>
            <person name="Guiguen Y."/>
        </authorList>
    </citation>
    <scope>NUCLEOTIDE SEQUENCE</scope>
    <source>
        <strain evidence="1">YG-Jan2019</strain>
    </source>
</reference>
<protein>
    <submittedName>
        <fullName evidence="1">Uncharacterized protein</fullName>
    </submittedName>
</protein>
<sequence>PPPRPTTTAAYTTTEPTTVEDITTVAYTTTEPTPAVDTTTVAYTTTEPTTFEDTTAVTDTTTAATDTTTFADSTTAPGSTVLPPNSPLSKTPLQFPILVDSYAPSCDEGKYLPRFVNPTPHNGKRIHAEVNKELEIRIRAVATHSEIKDVIITGPLDISKHMTTHKVFVIRWTPDQDDLGQYFPICFIAEGVSESRVYQSEMRCVLVEVEKQKVRASVECDENKMTVKVEKSSLHGIDVDHLRLSDSSNTACNLQSNSTHIIGVVPLNACGTQIEEDDKNLIFRNEITSFENHHDIITRDDLVEINFYCQYAKRGNVSLSFGAHREIVEVTEKGFGTFSYEFEFYQTSHFTHKVESHVYPIDVEVRQRIYMEIEAKSSQNNTELFVESCRAAPYDNPNYQPSYSIIENGCPVDKTVHIFSPRHARHFQFGMEAFRFIGLHDQVYISCSVMLCEAGNPDSRCAQGCAKSVTSGPKGNWPDSGEHGGHRRKREIAVETARHHISQGPLRLRKNSVTNMNLNMNTVLMAGCILAAVAMLCGVMLYKMKTSGVKYQPLSTFES</sequence>
<gene>
    <name evidence="1" type="ORF">DPEC_G00251150</name>
</gene>
<name>A0ACC2FTB9_DALPE</name>
<comment type="caution">
    <text evidence="1">The sequence shown here is derived from an EMBL/GenBank/DDBJ whole genome shotgun (WGS) entry which is preliminary data.</text>
</comment>